<comment type="caution">
    <text evidence="21">The sequence shown here is derived from an EMBL/GenBank/DDBJ whole genome shotgun (WGS) entry which is preliminary data.</text>
</comment>
<evidence type="ECO:0000256" key="16">
    <source>
        <dbReference type="RuleBase" id="RU000311"/>
    </source>
</evidence>
<dbReference type="InterPro" id="IPR011009">
    <property type="entry name" value="Kinase-like_dom_sf"/>
</dbReference>
<comment type="catalytic activity">
    <reaction evidence="14">
        <text>L-tyrosyl-[protein] + ATP = O-phospho-L-tyrosyl-[protein] + ADP + H(+)</text>
        <dbReference type="Rhea" id="RHEA:10596"/>
        <dbReference type="Rhea" id="RHEA-COMP:10136"/>
        <dbReference type="Rhea" id="RHEA-COMP:20101"/>
        <dbReference type="ChEBI" id="CHEBI:15378"/>
        <dbReference type="ChEBI" id="CHEBI:30616"/>
        <dbReference type="ChEBI" id="CHEBI:46858"/>
        <dbReference type="ChEBI" id="CHEBI:61978"/>
        <dbReference type="ChEBI" id="CHEBI:456216"/>
        <dbReference type="EC" id="2.7.10.1"/>
    </reaction>
</comment>
<evidence type="ECO:0000256" key="10">
    <source>
        <dbReference type="ARBA" id="ARBA00023136"/>
    </source>
</evidence>
<evidence type="ECO:0000256" key="17">
    <source>
        <dbReference type="SAM" id="MobiDB-lite"/>
    </source>
</evidence>
<keyword evidence="16" id="KW-0393">Immunoglobulin domain</keyword>
<dbReference type="SUPFAM" id="SSF56112">
    <property type="entry name" value="Protein kinase-like (PK-like)"/>
    <property type="match status" value="1"/>
</dbReference>
<protein>
    <recommendedName>
        <fullName evidence="2">receptor protein-tyrosine kinase</fullName>
        <ecNumber evidence="2">2.7.10.1</ecNumber>
    </recommendedName>
</protein>
<dbReference type="InterPro" id="IPR013783">
    <property type="entry name" value="Ig-like_fold"/>
</dbReference>
<dbReference type="InterPro" id="IPR000719">
    <property type="entry name" value="Prot_kinase_dom"/>
</dbReference>
<dbReference type="PIRSF" id="PIRSF000615">
    <property type="entry name" value="TyrPK_CSF1-R"/>
    <property type="match status" value="1"/>
</dbReference>
<dbReference type="Pfam" id="PF07714">
    <property type="entry name" value="PK_Tyr_Ser-Thr"/>
    <property type="match status" value="1"/>
</dbReference>
<feature type="compositionally biased region" description="Basic and acidic residues" evidence="17">
    <location>
        <begin position="941"/>
        <end position="950"/>
    </location>
</feature>
<dbReference type="Proteomes" id="UP001369086">
    <property type="component" value="Unassembled WGS sequence"/>
</dbReference>
<feature type="compositionally biased region" description="Polar residues" evidence="17">
    <location>
        <begin position="44"/>
        <end position="55"/>
    </location>
</feature>
<dbReference type="Gene3D" id="1.10.510.10">
    <property type="entry name" value="Transferase(Phosphotransferase) domain 1"/>
    <property type="match status" value="1"/>
</dbReference>
<evidence type="ECO:0000256" key="15">
    <source>
        <dbReference type="PROSITE-ProRule" id="PRU10141"/>
    </source>
</evidence>
<feature type="region of interest" description="Disordered" evidence="17">
    <location>
        <begin position="35"/>
        <end position="76"/>
    </location>
</feature>
<dbReference type="PROSITE" id="PS50011">
    <property type="entry name" value="PROTEIN_KINASE_DOM"/>
    <property type="match status" value="1"/>
</dbReference>
<keyword evidence="6 15" id="KW-0547">Nucleotide-binding</keyword>
<dbReference type="InterPro" id="IPR001824">
    <property type="entry name" value="Tyr_kinase_rcpt_3_CS"/>
</dbReference>
<evidence type="ECO:0000256" key="18">
    <source>
        <dbReference type="SAM" id="Phobius"/>
    </source>
</evidence>
<evidence type="ECO:0000256" key="11">
    <source>
        <dbReference type="ARBA" id="ARBA00023137"/>
    </source>
</evidence>
<comment type="similarity">
    <text evidence="16">Belongs to the protein kinase superfamily. Tyr protein kinase family. CSF-1/PDGF receptor subfamily.</text>
</comment>
<keyword evidence="7" id="KW-0418">Kinase</keyword>
<evidence type="ECO:0000256" key="5">
    <source>
        <dbReference type="ARBA" id="ARBA00022692"/>
    </source>
</evidence>
<keyword evidence="12 16" id="KW-0675">Receptor</keyword>
<feature type="non-terminal residue" evidence="21">
    <location>
        <position position="1"/>
    </location>
</feature>
<evidence type="ECO:0000256" key="12">
    <source>
        <dbReference type="ARBA" id="ARBA00023170"/>
    </source>
</evidence>
<evidence type="ECO:0000256" key="2">
    <source>
        <dbReference type="ARBA" id="ARBA00011902"/>
    </source>
</evidence>
<dbReference type="PROSITE" id="PS00240">
    <property type="entry name" value="RECEPTOR_TYR_KIN_III"/>
    <property type="match status" value="1"/>
</dbReference>
<dbReference type="PANTHER" id="PTHR24416:SF356">
    <property type="entry name" value="RECEPTOR-TYPE TYROSINE-PROTEIN KINASE FLT3"/>
    <property type="match status" value="1"/>
</dbReference>
<sequence length="966" mass="110146">CTLYTAAASLSMLIEVEGIQTVPQTACFLTLHTKRDSNEEKSSPQRQQTASSEGGTESIRCPDIQPSDMENSTTPREEELAILEVDLFDRIEIQTVMNVSENASCLWEHDNITRHCTVDKDRKTYSFLISQAKERHAGMHQLSFQSSSVSYSMRFAVRVRTPPTAPVLRVLHREMLGFPCKVQCSSESYPEPKIEWILCQESRESCLKLDGKIISPLETADTYGVRKKVIWVWGSELFQYNDIRCCAENSAGKECSQLHSFELPSRTKPEVADTNVILKVEEAFLLRFSVPSTDGPVELSWTPANATKQTMVPFEKERAHINNVLFDIVYMFLDAVKKEDTGTYSCTSKTRTKSVQLSVVEQGFISLTHADTVRHIVEGETVCFTMELFAYPPVRCRWSSPQEPHPCVAKGSSSYRRTYKFCDHHQTPGKYDFYADNKDSRMNRSMWLYKKEKPRLSLKPEFEGKVQCIGEGYPAPEMTWWKCGFSDKALNMSSVTPELSAPKPHVSDQSLYYAALGFCVPALVCIVCLMYYNHKKKPKYESQLKMVQLLGPSDNDYIYIDFSHVEYDQKWEFPRENLEIGKELGSGAFGKVVEATAYGISKPGVSEQVAVKMLKEKFQPSEKEALMSELKMMTHIGTHENIVNLLGACTVTGPVYLIFQYCPYGDLLNYLRINREQFHKTLTDVFTQNHFSLYHNFQPDHTFRDGSFTHSGSYVPMHRIRDTASTEESDILLSASDPAHCACHEECDSNYQNTRKNLDEELHVLTFEDLLSFSYQVAKGMEFLTERNCIHRDLAARNVLVTHEKVVKIGDFGLARDIMNDSNYIVKGNARLPVKWMSPESLFEGLYTVQSDVWSYGILLWEIFSLGVNPYPGIQVDQSFYKLIQNGFKMEQPYYSTESVYQVMQSCWTLDARKRPGFSQIVSFMESQLSDAEAALYQTPPRKDRLRSSSDYKNAPASCSTEEEAL</sequence>
<dbReference type="EC" id="2.7.10.1" evidence="2"/>
<dbReference type="Gene3D" id="3.30.200.20">
    <property type="entry name" value="Phosphorylase Kinase, domain 1"/>
    <property type="match status" value="1"/>
</dbReference>
<evidence type="ECO:0000313" key="21">
    <source>
        <dbReference type="EMBL" id="KAK6486309.1"/>
    </source>
</evidence>
<evidence type="ECO:0000313" key="22">
    <source>
        <dbReference type="Proteomes" id="UP001369086"/>
    </source>
</evidence>
<keyword evidence="13" id="KW-0325">Glycoprotein</keyword>
<evidence type="ECO:0000256" key="8">
    <source>
        <dbReference type="ARBA" id="ARBA00022840"/>
    </source>
</evidence>
<dbReference type="PROSITE" id="PS00109">
    <property type="entry name" value="PROTEIN_KINASE_TYR"/>
    <property type="match status" value="1"/>
</dbReference>
<dbReference type="InterPro" id="IPR017441">
    <property type="entry name" value="Protein_kinase_ATP_BS"/>
</dbReference>
<dbReference type="Gene3D" id="2.60.40.10">
    <property type="entry name" value="Immunoglobulins"/>
    <property type="match status" value="2"/>
</dbReference>
<keyword evidence="22" id="KW-1185">Reference proteome</keyword>
<feature type="transmembrane region" description="Helical" evidence="18">
    <location>
        <begin position="511"/>
        <end position="532"/>
    </location>
</feature>
<accession>A0ABR0ZNA9</accession>
<proteinExistence type="inferred from homology"/>
<comment type="subcellular location">
    <subcellularLocation>
        <location evidence="1">Cell membrane</location>
        <topology evidence="1">Single-pass type I membrane protein</topology>
    </subcellularLocation>
    <subcellularLocation>
        <location evidence="16">Membrane</location>
        <topology evidence="16">Single-pass type I membrane protein</topology>
    </subcellularLocation>
</comment>
<feature type="domain" description="Ig-like" evidence="20">
    <location>
        <begin position="269"/>
        <end position="356"/>
    </location>
</feature>
<evidence type="ECO:0000256" key="6">
    <source>
        <dbReference type="ARBA" id="ARBA00022741"/>
    </source>
</evidence>
<dbReference type="PROSITE" id="PS00107">
    <property type="entry name" value="PROTEIN_KINASE_ATP"/>
    <property type="match status" value="1"/>
</dbReference>
<evidence type="ECO:0000256" key="3">
    <source>
        <dbReference type="ARBA" id="ARBA00022553"/>
    </source>
</evidence>
<name>A0ABR0ZNA9_HUSHU</name>
<evidence type="ECO:0000256" key="13">
    <source>
        <dbReference type="ARBA" id="ARBA00023180"/>
    </source>
</evidence>
<dbReference type="InterPro" id="IPR008266">
    <property type="entry name" value="Tyr_kinase_AS"/>
</dbReference>
<evidence type="ECO:0000256" key="1">
    <source>
        <dbReference type="ARBA" id="ARBA00004251"/>
    </source>
</evidence>
<reference evidence="21 22" key="1">
    <citation type="submission" date="2021-05" db="EMBL/GenBank/DDBJ databases">
        <authorList>
            <person name="Zahm M."/>
            <person name="Klopp C."/>
            <person name="Cabau C."/>
            <person name="Kuhl H."/>
            <person name="Suciu R."/>
            <person name="Ciorpac M."/>
            <person name="Holostenco D."/>
            <person name="Gessner J."/>
            <person name="Wuertz S."/>
            <person name="Hohne C."/>
            <person name="Stock M."/>
            <person name="Gislard M."/>
            <person name="Lluch J."/>
            <person name="Milhes M."/>
            <person name="Lampietro C."/>
            <person name="Lopez Roques C."/>
            <person name="Donnadieu C."/>
            <person name="Du K."/>
            <person name="Schartl M."/>
            <person name="Guiguen Y."/>
        </authorList>
    </citation>
    <scope>NUCLEOTIDE SEQUENCE [LARGE SCALE GENOMIC DNA]</scope>
    <source>
        <strain evidence="21">Hh-F2</strain>
        <tissue evidence="21">Blood</tissue>
    </source>
</reference>
<keyword evidence="5 16" id="KW-0812">Transmembrane</keyword>
<evidence type="ECO:0000259" key="20">
    <source>
        <dbReference type="PROSITE" id="PS50835"/>
    </source>
</evidence>
<keyword evidence="4" id="KW-0808">Transferase</keyword>
<dbReference type="InterPro" id="IPR050122">
    <property type="entry name" value="RTK"/>
</dbReference>
<dbReference type="InterPro" id="IPR007110">
    <property type="entry name" value="Ig-like_dom"/>
</dbReference>
<dbReference type="InterPro" id="IPR020635">
    <property type="entry name" value="Tyr_kinase_cat_dom"/>
</dbReference>
<keyword evidence="11" id="KW-0829">Tyrosine-protein kinase</keyword>
<evidence type="ECO:0000256" key="7">
    <source>
        <dbReference type="ARBA" id="ARBA00022777"/>
    </source>
</evidence>
<dbReference type="EMBL" id="JAHFZB010000008">
    <property type="protein sequence ID" value="KAK6486309.1"/>
    <property type="molecule type" value="Genomic_DNA"/>
</dbReference>
<dbReference type="InterPro" id="IPR001245">
    <property type="entry name" value="Ser-Thr/Tyr_kinase_cat_dom"/>
</dbReference>
<evidence type="ECO:0000259" key="19">
    <source>
        <dbReference type="PROSITE" id="PS50011"/>
    </source>
</evidence>
<evidence type="ECO:0000256" key="9">
    <source>
        <dbReference type="ARBA" id="ARBA00022989"/>
    </source>
</evidence>
<feature type="binding site" evidence="15">
    <location>
        <position position="612"/>
    </location>
    <ligand>
        <name>ATP</name>
        <dbReference type="ChEBI" id="CHEBI:30616"/>
    </ligand>
</feature>
<feature type="compositionally biased region" description="Polar residues" evidence="17">
    <location>
        <begin position="951"/>
        <end position="960"/>
    </location>
</feature>
<keyword evidence="9 18" id="KW-1133">Transmembrane helix</keyword>
<keyword evidence="10 18" id="KW-0472">Membrane</keyword>
<dbReference type="PANTHER" id="PTHR24416">
    <property type="entry name" value="TYROSINE-PROTEIN KINASE RECEPTOR"/>
    <property type="match status" value="1"/>
</dbReference>
<organism evidence="21 22">
    <name type="scientific">Huso huso</name>
    <name type="common">Beluga</name>
    <name type="synonym">Acipenser huso</name>
    <dbReference type="NCBI Taxonomy" id="61971"/>
    <lineage>
        <taxon>Eukaryota</taxon>
        <taxon>Metazoa</taxon>
        <taxon>Chordata</taxon>
        <taxon>Craniata</taxon>
        <taxon>Vertebrata</taxon>
        <taxon>Euteleostomi</taxon>
        <taxon>Actinopterygii</taxon>
        <taxon>Chondrostei</taxon>
        <taxon>Acipenseriformes</taxon>
        <taxon>Acipenseridae</taxon>
        <taxon>Huso</taxon>
    </lineage>
</organism>
<gene>
    <name evidence="21" type="ORF">HHUSO_G9877</name>
</gene>
<dbReference type="SMART" id="SM00219">
    <property type="entry name" value="TyrKc"/>
    <property type="match status" value="1"/>
</dbReference>
<evidence type="ECO:0000256" key="14">
    <source>
        <dbReference type="ARBA" id="ARBA00051243"/>
    </source>
</evidence>
<keyword evidence="3" id="KW-0597">Phosphoprotein</keyword>
<feature type="domain" description="Protein kinase" evidence="19">
    <location>
        <begin position="578"/>
        <end position="929"/>
    </location>
</feature>
<evidence type="ECO:0000256" key="4">
    <source>
        <dbReference type="ARBA" id="ARBA00022679"/>
    </source>
</evidence>
<dbReference type="PROSITE" id="PS50835">
    <property type="entry name" value="IG_LIKE"/>
    <property type="match status" value="1"/>
</dbReference>
<keyword evidence="8 15" id="KW-0067">ATP-binding</keyword>
<feature type="region of interest" description="Disordered" evidence="17">
    <location>
        <begin position="938"/>
        <end position="966"/>
    </location>
</feature>